<dbReference type="PROSITE" id="PS51257">
    <property type="entry name" value="PROKAR_LIPOPROTEIN"/>
    <property type="match status" value="1"/>
</dbReference>
<dbReference type="EMBL" id="FONY01000008">
    <property type="protein sequence ID" value="SFE84804.1"/>
    <property type="molecule type" value="Genomic_DNA"/>
</dbReference>
<protein>
    <submittedName>
        <fullName evidence="2">Metal-dependent hydrolase, endonuclease/exonuclease/phosphatase family</fullName>
    </submittedName>
</protein>
<keyword evidence="2" id="KW-0540">Nuclease</keyword>
<feature type="domain" description="Endonuclease/exonuclease/phosphatase" evidence="1">
    <location>
        <begin position="48"/>
        <end position="311"/>
    </location>
</feature>
<sequence>MKLYISTAILVICSLLLISSCTKTILFQANSLPAGYTFPQKDTFSILAWNVEHFVDEHDNPYINNNREDKPREVEKRIGLLAEILKKINADVVVLEEFESRALAMRIAKEKLNDLGYRFFGGTESPDWYMNVVIMSKLPMGVVYSYGSIYTPVLGIKDSLGRIETQSNINTRIISSEIRVNEQFSFILTGVHLKAGRAVRDSAMRVGQIQLLHAQSKRFLAEDKNTNLVIAGDFNATPESGEFQFLLKGDKKVTFIDPLAGTNLFSHPSEKPRWRIDHIIANKNMQKYLIPNGVKVAEGLDIKTLQQISDHLPIVAKFAIR</sequence>
<dbReference type="PANTHER" id="PTHR42834">
    <property type="entry name" value="ENDONUCLEASE/EXONUCLEASE/PHOSPHATASE FAMILY PROTEIN (AFU_ORTHOLOGUE AFUA_3G09210)"/>
    <property type="match status" value="1"/>
</dbReference>
<evidence type="ECO:0000259" key="1">
    <source>
        <dbReference type="Pfam" id="PF03372"/>
    </source>
</evidence>
<evidence type="ECO:0000313" key="2">
    <source>
        <dbReference type="EMBL" id="SFE84804.1"/>
    </source>
</evidence>
<keyword evidence="2" id="KW-0255">Endonuclease</keyword>
<evidence type="ECO:0000313" key="3">
    <source>
        <dbReference type="Proteomes" id="UP000199513"/>
    </source>
</evidence>
<name>A0A1I2DVV1_9BACT</name>
<dbReference type="PANTHER" id="PTHR42834:SF1">
    <property type="entry name" value="ENDONUCLEASE_EXONUCLEASE_PHOSPHATASE FAMILY PROTEIN (AFU_ORTHOLOGUE AFUA_3G09210)"/>
    <property type="match status" value="1"/>
</dbReference>
<dbReference type="STRING" id="1003.SAMN04488541_100844"/>
<keyword evidence="3" id="KW-1185">Reference proteome</keyword>
<reference evidence="2 3" key="1">
    <citation type="submission" date="2016-10" db="EMBL/GenBank/DDBJ databases">
        <authorList>
            <person name="de Groot N.N."/>
        </authorList>
    </citation>
    <scope>NUCLEOTIDE SEQUENCE [LARGE SCALE GENOMIC DNA]</scope>
    <source>
        <strain>GEY</strain>
        <strain evidence="3">DSM 9560</strain>
    </source>
</reference>
<dbReference type="GO" id="GO:0004519">
    <property type="term" value="F:endonuclease activity"/>
    <property type="evidence" value="ECO:0007669"/>
    <property type="project" value="UniProtKB-KW"/>
</dbReference>
<dbReference type="Pfam" id="PF03372">
    <property type="entry name" value="Exo_endo_phos"/>
    <property type="match status" value="1"/>
</dbReference>
<dbReference type="AlphaFoldDB" id="A0A1I2DVV1"/>
<dbReference type="GO" id="GO:0004527">
    <property type="term" value="F:exonuclease activity"/>
    <property type="evidence" value="ECO:0007669"/>
    <property type="project" value="UniProtKB-KW"/>
</dbReference>
<proteinExistence type="predicted"/>
<dbReference type="SUPFAM" id="SSF56219">
    <property type="entry name" value="DNase I-like"/>
    <property type="match status" value="1"/>
</dbReference>
<accession>A0A1I2DVV1</accession>
<dbReference type="OrthoDB" id="5500612at2"/>
<organism evidence="2 3">
    <name type="scientific">Thermoflexibacter ruber</name>
    <dbReference type="NCBI Taxonomy" id="1003"/>
    <lineage>
        <taxon>Bacteria</taxon>
        <taxon>Pseudomonadati</taxon>
        <taxon>Bacteroidota</taxon>
        <taxon>Cytophagia</taxon>
        <taxon>Cytophagales</taxon>
        <taxon>Thermoflexibacteraceae</taxon>
        <taxon>Thermoflexibacter</taxon>
    </lineage>
</organism>
<dbReference type="RefSeq" id="WP_091541797.1">
    <property type="nucleotide sequence ID" value="NZ_FONY01000008.1"/>
</dbReference>
<dbReference type="Proteomes" id="UP000199513">
    <property type="component" value="Unassembled WGS sequence"/>
</dbReference>
<keyword evidence="2" id="KW-0378">Hydrolase</keyword>
<dbReference type="Gene3D" id="3.60.10.10">
    <property type="entry name" value="Endonuclease/exonuclease/phosphatase"/>
    <property type="match status" value="1"/>
</dbReference>
<gene>
    <name evidence="2" type="ORF">SAMN04488541_100844</name>
</gene>
<dbReference type="InterPro" id="IPR005135">
    <property type="entry name" value="Endo/exonuclease/phosphatase"/>
</dbReference>
<dbReference type="InterPro" id="IPR036691">
    <property type="entry name" value="Endo/exonu/phosph_ase_sf"/>
</dbReference>
<keyword evidence="2" id="KW-0269">Exonuclease</keyword>